<dbReference type="RefSeq" id="WP_103921927.1">
    <property type="nucleotide sequence ID" value="NZ_FMSV02000548.1"/>
</dbReference>
<keyword evidence="2" id="KW-1185">Reference proteome</keyword>
<dbReference type="Proteomes" id="UP000236724">
    <property type="component" value="Unassembled WGS sequence"/>
</dbReference>
<evidence type="ECO:0000313" key="2">
    <source>
        <dbReference type="Proteomes" id="UP000236724"/>
    </source>
</evidence>
<sequence length="302" mass="34024">MPSTKLKSSIFIGHLCILLLYTLAEVTTPTWAVYKCLTSEGDLIFSDVSCPNDAKSEVLYFSGTNTLHSKKHQEPASNPDNDEVAGLSGSISFNTSVKLKLKYPEKDKGKDNEDVMIYTSFSHQSDTLNSLLHRGRITVNLARKVANYHLEGRRILKKYPELQSDINKLHRDEKIVGIQYDCILTIKTSTLDGEPPWMFFKAGEKAPISFTYQSKPGEMRINFNHPVIDALVISTTIVIKRTITGGPSAVEALLAANKHAYYHLFTNRPNERTAERYLDKNNLPTLKTSDIEGICDNWVKFH</sequence>
<name>A0A1H6FEC2_9GAMM</name>
<proteinExistence type="predicted"/>
<organism evidence="1 2">
    <name type="scientific">Candidatus Venteria ishoeyi</name>
    <dbReference type="NCBI Taxonomy" id="1899563"/>
    <lineage>
        <taxon>Bacteria</taxon>
        <taxon>Pseudomonadati</taxon>
        <taxon>Pseudomonadota</taxon>
        <taxon>Gammaproteobacteria</taxon>
        <taxon>Thiotrichales</taxon>
        <taxon>Thiotrichaceae</taxon>
        <taxon>Venteria</taxon>
    </lineage>
</organism>
<reference evidence="1 2" key="1">
    <citation type="submission" date="2016-10" db="EMBL/GenBank/DDBJ databases">
        <authorList>
            <person name="de Groot N.N."/>
        </authorList>
    </citation>
    <scope>NUCLEOTIDE SEQUENCE [LARGE SCALE GENOMIC DNA]</scope>
    <source>
        <strain evidence="1">MBHS1</strain>
    </source>
</reference>
<protein>
    <recommendedName>
        <fullName evidence="3">DUF4124 domain-containing protein</fullName>
    </recommendedName>
</protein>
<dbReference type="AlphaFoldDB" id="A0A1H6FEC2"/>
<evidence type="ECO:0008006" key="3">
    <source>
        <dbReference type="Google" id="ProtNLM"/>
    </source>
</evidence>
<accession>A0A1H6FEC2</accession>
<gene>
    <name evidence="1" type="ORF">MBHS_04279</name>
</gene>
<dbReference type="OrthoDB" id="7067084at2"/>
<evidence type="ECO:0000313" key="1">
    <source>
        <dbReference type="EMBL" id="SEH08387.1"/>
    </source>
</evidence>
<dbReference type="EMBL" id="FMSV02000548">
    <property type="protein sequence ID" value="SEH08387.1"/>
    <property type="molecule type" value="Genomic_DNA"/>
</dbReference>